<evidence type="ECO:0000256" key="6">
    <source>
        <dbReference type="SAM" id="Phobius"/>
    </source>
</evidence>
<feature type="transmembrane region" description="Helical" evidence="6">
    <location>
        <begin position="131"/>
        <end position="152"/>
    </location>
</feature>
<evidence type="ECO:0000256" key="3">
    <source>
        <dbReference type="ARBA" id="ARBA00022692"/>
    </source>
</evidence>
<keyword evidence="2" id="KW-1003">Cell membrane</keyword>
<keyword evidence="9" id="KW-1185">Reference proteome</keyword>
<feature type="transmembrane region" description="Helical" evidence="6">
    <location>
        <begin position="158"/>
        <end position="180"/>
    </location>
</feature>
<dbReference type="GO" id="GO:0022857">
    <property type="term" value="F:transmembrane transporter activity"/>
    <property type="evidence" value="ECO:0007669"/>
    <property type="project" value="InterPro"/>
</dbReference>
<dbReference type="PROSITE" id="PS50850">
    <property type="entry name" value="MFS"/>
    <property type="match status" value="1"/>
</dbReference>
<feature type="transmembrane region" description="Helical" evidence="6">
    <location>
        <begin position="72"/>
        <end position="93"/>
    </location>
</feature>
<dbReference type="InterPro" id="IPR036259">
    <property type="entry name" value="MFS_trans_sf"/>
</dbReference>
<evidence type="ECO:0000256" key="1">
    <source>
        <dbReference type="ARBA" id="ARBA00004651"/>
    </source>
</evidence>
<keyword evidence="3 6" id="KW-0812">Transmembrane</keyword>
<dbReference type="EMBL" id="JACHXV010000002">
    <property type="protein sequence ID" value="MBB3172714.1"/>
    <property type="molecule type" value="Genomic_DNA"/>
</dbReference>
<dbReference type="Pfam" id="PF07690">
    <property type="entry name" value="MFS_1"/>
    <property type="match status" value="1"/>
</dbReference>
<evidence type="ECO:0000256" key="4">
    <source>
        <dbReference type="ARBA" id="ARBA00022989"/>
    </source>
</evidence>
<feature type="domain" description="Major facilitator superfamily (MFS) profile" evidence="7">
    <location>
        <begin position="6"/>
        <end position="380"/>
    </location>
</feature>
<name>A0A839UWG0_9PROT</name>
<dbReference type="PANTHER" id="PTHR43124">
    <property type="entry name" value="PURINE EFFLUX PUMP PBUE"/>
    <property type="match status" value="1"/>
</dbReference>
<dbReference type="InterPro" id="IPR011701">
    <property type="entry name" value="MFS"/>
</dbReference>
<dbReference type="CDD" id="cd17324">
    <property type="entry name" value="MFS_NepI_like"/>
    <property type="match status" value="1"/>
</dbReference>
<feature type="transmembrane region" description="Helical" evidence="6">
    <location>
        <begin position="268"/>
        <end position="287"/>
    </location>
</feature>
<protein>
    <submittedName>
        <fullName evidence="8">DHA1 family inner membrane transport protein</fullName>
    </submittedName>
</protein>
<sequence length="384" mass="38997">MKTPPALFALALGAFGIGMTEFTPMGLLPQIAASLDVSIPRAGMLVSAYALGVMIGAPVMTLGTGRVARRTLLIGLALLFTLGNGLAALSHSYGLLLAARVITSFNHGAFFGVGAVVAASLVPAERSAGAVATMFMGLTLATVAGVPLATWIGERFGWHATFGVIAALGMAIVAALALTLPRQPAPAHGSARAELRVLMRGEVLAALGLTVLGSTAMFTVFTYIVPILQRGSHASFGFVAAMLSLWGVGLSVGNWIGGRYADRSVNGTLIATLTGLALVLVAFAVLLPHEQAVAVLVFLWGVASFALVPPLQMQVMRAAADAPNLASSVNIGAFNLGNALGAALGGAMLSAGFSYGAIPLAGAVTSLLGLGWVLLGTRRRVAVS</sequence>
<dbReference type="Gene3D" id="1.20.1250.20">
    <property type="entry name" value="MFS general substrate transporter like domains"/>
    <property type="match status" value="1"/>
</dbReference>
<dbReference type="GO" id="GO:0005886">
    <property type="term" value="C:plasma membrane"/>
    <property type="evidence" value="ECO:0007669"/>
    <property type="project" value="UniProtKB-SubCell"/>
</dbReference>
<dbReference type="RefSeq" id="WP_183274711.1">
    <property type="nucleotide sequence ID" value="NZ_JACHXV010000002.1"/>
</dbReference>
<dbReference type="InterPro" id="IPR050189">
    <property type="entry name" value="MFS_Efflux_Transporters"/>
</dbReference>
<feature type="transmembrane region" description="Helical" evidence="6">
    <location>
        <begin position="105"/>
        <end position="124"/>
    </location>
</feature>
<evidence type="ECO:0000256" key="5">
    <source>
        <dbReference type="ARBA" id="ARBA00023136"/>
    </source>
</evidence>
<comment type="caution">
    <text evidence="8">The sequence shown here is derived from an EMBL/GenBank/DDBJ whole genome shotgun (WGS) entry which is preliminary data.</text>
</comment>
<dbReference type="Proteomes" id="UP000557688">
    <property type="component" value="Unassembled WGS sequence"/>
</dbReference>
<evidence type="ECO:0000313" key="9">
    <source>
        <dbReference type="Proteomes" id="UP000557688"/>
    </source>
</evidence>
<feature type="transmembrane region" description="Helical" evidence="6">
    <location>
        <begin position="332"/>
        <end position="351"/>
    </location>
</feature>
<dbReference type="InterPro" id="IPR020846">
    <property type="entry name" value="MFS_dom"/>
</dbReference>
<feature type="transmembrane region" description="Helical" evidence="6">
    <location>
        <begin position="293"/>
        <end position="311"/>
    </location>
</feature>
<evidence type="ECO:0000256" key="2">
    <source>
        <dbReference type="ARBA" id="ARBA00022475"/>
    </source>
</evidence>
<feature type="transmembrane region" description="Helical" evidence="6">
    <location>
        <begin position="201"/>
        <end position="224"/>
    </location>
</feature>
<dbReference type="SUPFAM" id="SSF103473">
    <property type="entry name" value="MFS general substrate transporter"/>
    <property type="match status" value="1"/>
</dbReference>
<evidence type="ECO:0000313" key="8">
    <source>
        <dbReference type="EMBL" id="MBB3172714.1"/>
    </source>
</evidence>
<proteinExistence type="predicted"/>
<comment type="subcellular location">
    <subcellularLocation>
        <location evidence="1">Cell membrane</location>
        <topology evidence="1">Multi-pass membrane protein</topology>
    </subcellularLocation>
</comment>
<dbReference type="AlphaFoldDB" id="A0A839UWG0"/>
<keyword evidence="5 6" id="KW-0472">Membrane</keyword>
<evidence type="ECO:0000259" key="7">
    <source>
        <dbReference type="PROSITE" id="PS50850"/>
    </source>
</evidence>
<organism evidence="8 9">
    <name type="scientific">Endobacter medicaginis</name>
    <dbReference type="NCBI Taxonomy" id="1181271"/>
    <lineage>
        <taxon>Bacteria</taxon>
        <taxon>Pseudomonadati</taxon>
        <taxon>Pseudomonadota</taxon>
        <taxon>Alphaproteobacteria</taxon>
        <taxon>Acetobacterales</taxon>
        <taxon>Acetobacteraceae</taxon>
        <taxon>Endobacter</taxon>
    </lineage>
</organism>
<accession>A0A839UWG0</accession>
<feature type="transmembrane region" description="Helical" evidence="6">
    <location>
        <begin position="44"/>
        <end position="65"/>
    </location>
</feature>
<feature type="transmembrane region" description="Helical" evidence="6">
    <location>
        <begin position="236"/>
        <end position="256"/>
    </location>
</feature>
<reference evidence="8 9" key="1">
    <citation type="submission" date="2020-08" db="EMBL/GenBank/DDBJ databases">
        <title>Genomic Encyclopedia of Type Strains, Phase III (KMG-III): the genomes of soil and plant-associated and newly described type strains.</title>
        <authorList>
            <person name="Whitman W."/>
        </authorList>
    </citation>
    <scope>NUCLEOTIDE SEQUENCE [LARGE SCALE GENOMIC DNA]</scope>
    <source>
        <strain evidence="8 9">CECT 8088</strain>
    </source>
</reference>
<feature type="transmembrane region" description="Helical" evidence="6">
    <location>
        <begin position="357"/>
        <end position="375"/>
    </location>
</feature>
<keyword evidence="4 6" id="KW-1133">Transmembrane helix</keyword>
<dbReference type="PANTHER" id="PTHR43124:SF8">
    <property type="entry name" value="INNER MEMBRANE TRANSPORT PROTEIN YDHP"/>
    <property type="match status" value="1"/>
</dbReference>
<gene>
    <name evidence="8" type="ORF">FHR90_000528</name>
</gene>